<keyword evidence="4" id="KW-1185">Reference proteome</keyword>
<dbReference type="Gene3D" id="3.40.50.150">
    <property type="entry name" value="Vaccinia Virus protein VP39"/>
    <property type="match status" value="1"/>
</dbReference>
<evidence type="ECO:0000256" key="1">
    <source>
        <dbReference type="ARBA" id="ARBA00022603"/>
    </source>
</evidence>
<gene>
    <name evidence="3" type="ORF">A6R68_05635</name>
</gene>
<name>A0A1A6GJB1_NEOLE</name>
<dbReference type="Proteomes" id="UP000092124">
    <property type="component" value="Unassembled WGS sequence"/>
</dbReference>
<feature type="non-terminal residue" evidence="3">
    <location>
        <position position="1"/>
    </location>
</feature>
<evidence type="ECO:0008006" key="5">
    <source>
        <dbReference type="Google" id="ProtNLM"/>
    </source>
</evidence>
<dbReference type="STRING" id="56216.A0A1A6GJB1"/>
<organism evidence="3 4">
    <name type="scientific">Neotoma lepida</name>
    <name type="common">Desert woodrat</name>
    <dbReference type="NCBI Taxonomy" id="56216"/>
    <lineage>
        <taxon>Eukaryota</taxon>
        <taxon>Metazoa</taxon>
        <taxon>Chordata</taxon>
        <taxon>Craniata</taxon>
        <taxon>Vertebrata</taxon>
        <taxon>Euteleostomi</taxon>
        <taxon>Mammalia</taxon>
        <taxon>Eutheria</taxon>
        <taxon>Euarchontoglires</taxon>
        <taxon>Glires</taxon>
        <taxon>Rodentia</taxon>
        <taxon>Myomorpha</taxon>
        <taxon>Muroidea</taxon>
        <taxon>Cricetidae</taxon>
        <taxon>Neotominae</taxon>
        <taxon>Neotoma</taxon>
    </lineage>
</organism>
<dbReference type="GO" id="GO:0008168">
    <property type="term" value="F:methyltransferase activity"/>
    <property type="evidence" value="ECO:0007669"/>
    <property type="project" value="UniProtKB-KW"/>
</dbReference>
<proteinExistence type="predicted"/>
<accession>A0A1A6GJB1</accession>
<feature type="non-terminal residue" evidence="3">
    <location>
        <position position="97"/>
    </location>
</feature>
<dbReference type="InterPro" id="IPR029063">
    <property type="entry name" value="SAM-dependent_MTases_sf"/>
</dbReference>
<dbReference type="PANTHER" id="PTHR13370:SF3">
    <property type="entry name" value="TRNA (GUANINE(10)-N2)-METHYLTRANSFERASE HOMOLOG"/>
    <property type="match status" value="1"/>
</dbReference>
<dbReference type="AlphaFoldDB" id="A0A1A6GJB1"/>
<comment type="caution">
    <text evidence="3">The sequence shown here is derived from an EMBL/GenBank/DDBJ whole genome shotgun (WGS) entry which is preliminary data.</text>
</comment>
<keyword evidence="1" id="KW-0489">Methyltransferase</keyword>
<dbReference type="SUPFAM" id="SSF53335">
    <property type="entry name" value="S-adenosyl-L-methionine-dependent methyltransferases"/>
    <property type="match status" value="1"/>
</dbReference>
<reference evidence="3 4" key="1">
    <citation type="submission" date="2016-06" db="EMBL/GenBank/DDBJ databases">
        <title>The Draft Genome Sequence and Annotation of the Desert Woodrat Neotoma lepida.</title>
        <authorList>
            <person name="Campbell M."/>
            <person name="Oakeson K.F."/>
            <person name="Yandell M."/>
            <person name="Halpert J.R."/>
            <person name="Dearing D."/>
        </authorList>
    </citation>
    <scope>NUCLEOTIDE SEQUENCE [LARGE SCALE GENOMIC DNA]</scope>
    <source>
        <strain evidence="3">417</strain>
        <tissue evidence="3">Liver</tissue>
    </source>
</reference>
<dbReference type="EMBL" id="LZPO01088598">
    <property type="protein sequence ID" value="OBS65825.1"/>
    <property type="molecule type" value="Genomic_DNA"/>
</dbReference>
<sequence>KASRKNQKWRGPDENIRANLRQYGLEKFYLDVLVSDASKPSWRKGTYFDAIITDQSHVPVSLSYHLSDMFFDLLNFAAETLVLGGRLVYWLPVYTPE</sequence>
<dbReference type="CDD" id="cd02440">
    <property type="entry name" value="AdoMet_MTases"/>
    <property type="match status" value="1"/>
</dbReference>
<dbReference type="GO" id="GO:0005737">
    <property type="term" value="C:cytoplasm"/>
    <property type="evidence" value="ECO:0007669"/>
    <property type="project" value="TreeGrafter"/>
</dbReference>
<dbReference type="GO" id="GO:0032259">
    <property type="term" value="P:methylation"/>
    <property type="evidence" value="ECO:0007669"/>
    <property type="project" value="UniProtKB-KW"/>
</dbReference>
<protein>
    <recommendedName>
        <fullName evidence="5">Methyltransferase type 11 domain-containing protein</fullName>
    </recommendedName>
</protein>
<keyword evidence="2" id="KW-0808">Transferase</keyword>
<evidence type="ECO:0000313" key="3">
    <source>
        <dbReference type="EMBL" id="OBS65825.1"/>
    </source>
</evidence>
<dbReference type="OrthoDB" id="296065at2759"/>
<evidence type="ECO:0000313" key="4">
    <source>
        <dbReference type="Proteomes" id="UP000092124"/>
    </source>
</evidence>
<evidence type="ECO:0000256" key="2">
    <source>
        <dbReference type="ARBA" id="ARBA00022679"/>
    </source>
</evidence>
<dbReference type="PANTHER" id="PTHR13370">
    <property type="entry name" value="RNA METHYLASE-RELATED"/>
    <property type="match status" value="1"/>
</dbReference>